<dbReference type="PhylomeDB" id="O29908"/>
<evidence type="ECO:0000313" key="5">
    <source>
        <dbReference type="Proteomes" id="UP000002199"/>
    </source>
</evidence>
<dbReference type="InterPro" id="IPR001670">
    <property type="entry name" value="ADH_Fe/GldA"/>
</dbReference>
<dbReference type="Pfam" id="PF25137">
    <property type="entry name" value="ADH_Fe_C"/>
    <property type="match status" value="1"/>
</dbReference>
<dbReference type="EnsemblBacteria" id="AAB90896">
    <property type="protein sequence ID" value="AAB90896"/>
    <property type="gene ID" value="AF_0339"/>
</dbReference>
<dbReference type="InterPro" id="IPR056798">
    <property type="entry name" value="ADH_Fe_C"/>
</dbReference>
<protein>
    <submittedName>
        <fullName evidence="4">Alcohol dehydrogenase, iron-containing</fullName>
    </submittedName>
</protein>
<dbReference type="Pfam" id="PF00465">
    <property type="entry name" value="Fe-ADH"/>
    <property type="match status" value="1"/>
</dbReference>
<dbReference type="KEGG" id="afu:AF_0339"/>
<dbReference type="EMBL" id="AE000782">
    <property type="protein sequence ID" value="AAB90896.1"/>
    <property type="molecule type" value="Genomic_DNA"/>
</dbReference>
<gene>
    <name evidence="4" type="ordered locus">AF_0339</name>
</gene>
<dbReference type="GO" id="GO:0046872">
    <property type="term" value="F:metal ion binding"/>
    <property type="evidence" value="ECO:0007669"/>
    <property type="project" value="InterPro"/>
</dbReference>
<reference evidence="4 5" key="1">
    <citation type="journal article" date="1997" name="Nature">
        <title>The complete genome sequence of the hyperthermophilic, sulphate-reducing archaeon Archaeoglobus fulgidus.</title>
        <authorList>
            <person name="Klenk H.P."/>
            <person name="Clayton R.A."/>
            <person name="Tomb J."/>
            <person name="White O."/>
            <person name="Nelson K.E."/>
            <person name="Ketchum K.A."/>
            <person name="Dodson R.J."/>
            <person name="Gwinn M."/>
            <person name="Hickey E.K."/>
            <person name="Peterson J.D."/>
            <person name="Richardson D.L."/>
            <person name="Kerlavage A.R."/>
            <person name="Graham D.E."/>
            <person name="Kyrpides N.C."/>
            <person name="Fleischmann R.D."/>
            <person name="Quackenbush J."/>
            <person name="Lee N.H."/>
            <person name="Sutton G.G."/>
            <person name="Gill S."/>
            <person name="Kirkness E.F."/>
            <person name="Dougherty B.A."/>
            <person name="McKenney K."/>
            <person name="Adams M.D."/>
            <person name="Loftus B."/>
            <person name="Peterson S."/>
            <person name="Reich C.I."/>
            <person name="McNeil L.K."/>
            <person name="Badger J.H."/>
            <person name="Glodek A."/>
            <person name="Zhou L."/>
            <person name="Overbeek R."/>
            <person name="Gocayne J.D."/>
            <person name="Weidman J.F."/>
            <person name="McDonald L."/>
            <person name="Utterback T."/>
            <person name="Cotton M.D."/>
            <person name="Spriggs T."/>
            <person name="Artiach P."/>
            <person name="Kaine B.P."/>
            <person name="Sykes S.M."/>
            <person name="Sadow P.W."/>
            <person name="D'Andrea K.P."/>
            <person name="Bowman C."/>
            <person name="Fujii C."/>
            <person name="Garland S.A."/>
            <person name="Mason T.M."/>
            <person name="Olsen G.J."/>
            <person name="Fraser C.M."/>
            <person name="Smith H.O."/>
            <person name="Woese C.R."/>
            <person name="Venter J.C."/>
        </authorList>
    </citation>
    <scope>NUCLEOTIDE SEQUENCE [LARGE SCALE GENOMIC DNA]</scope>
    <source>
        <strain evidence="5">ATCC 49558 / DSM 4304 / JCM 9628 / NBRC 100126 / VC-16</strain>
    </source>
</reference>
<dbReference type="AlphaFoldDB" id="O29908"/>
<dbReference type="PIR" id="C69292">
    <property type="entry name" value="C69292"/>
</dbReference>
<dbReference type="SMR" id="O29908"/>
<keyword evidence="5" id="KW-1185">Reference proteome</keyword>
<keyword evidence="1" id="KW-0560">Oxidoreductase</keyword>
<dbReference type="STRING" id="224325.AF_0339"/>
<dbReference type="PaxDb" id="224325-AF_0339"/>
<dbReference type="GO" id="GO:0004022">
    <property type="term" value="F:alcohol dehydrogenase (NAD+) activity"/>
    <property type="evidence" value="ECO:0007669"/>
    <property type="project" value="TreeGrafter"/>
</dbReference>
<name>O29908_ARCFU</name>
<proteinExistence type="predicted"/>
<dbReference type="eggNOG" id="arCOG00984">
    <property type="taxonomic scope" value="Archaea"/>
</dbReference>
<evidence type="ECO:0000259" key="2">
    <source>
        <dbReference type="Pfam" id="PF00465"/>
    </source>
</evidence>
<dbReference type="HOGENOM" id="CLU_007207_0_0_2"/>
<dbReference type="Gene3D" id="3.40.50.1970">
    <property type="match status" value="1"/>
</dbReference>
<dbReference type="PANTHER" id="PTHR11496">
    <property type="entry name" value="ALCOHOL DEHYDROGENASE"/>
    <property type="match status" value="1"/>
</dbReference>
<dbReference type="CDD" id="cd14862">
    <property type="entry name" value="Fe-ADH-like"/>
    <property type="match status" value="1"/>
</dbReference>
<organism evidence="4 5">
    <name type="scientific">Archaeoglobus fulgidus (strain ATCC 49558 / DSM 4304 / JCM 9628 / NBRC 100126 / VC-16)</name>
    <dbReference type="NCBI Taxonomy" id="224325"/>
    <lineage>
        <taxon>Archaea</taxon>
        <taxon>Methanobacteriati</taxon>
        <taxon>Methanobacteriota</taxon>
        <taxon>Archaeoglobi</taxon>
        <taxon>Archaeoglobales</taxon>
        <taxon>Archaeoglobaceae</taxon>
        <taxon>Archaeoglobus</taxon>
    </lineage>
</organism>
<dbReference type="Proteomes" id="UP000002199">
    <property type="component" value="Chromosome"/>
</dbReference>
<evidence type="ECO:0000256" key="1">
    <source>
        <dbReference type="ARBA" id="ARBA00023002"/>
    </source>
</evidence>
<dbReference type="InterPro" id="IPR018211">
    <property type="entry name" value="ADH_Fe_CS"/>
</dbReference>
<evidence type="ECO:0000313" key="4">
    <source>
        <dbReference type="EMBL" id="AAB90896.1"/>
    </source>
</evidence>
<accession>O29908</accession>
<dbReference type="PROSITE" id="PS00913">
    <property type="entry name" value="ADH_IRON_1"/>
    <property type="match status" value="1"/>
</dbReference>
<dbReference type="PANTHER" id="PTHR11496:SF83">
    <property type="entry name" value="HYDROXYACID-OXOACID TRANSHYDROGENASE, MITOCHONDRIAL"/>
    <property type="match status" value="1"/>
</dbReference>
<sequence>MNIEKHFILFNHPLIMWWFVVPKTVFGDDAIEHLQSERAERVLIVTDKVLSEMSYLEEVKKNLKAERIEVFDEVEPEPSIETALKCSKVARELDAQLIIALGGGSVMDVAKMARILMELDVDPEFITPFTDLYELGFQKKAKLIAIPTTSGTGADATWAMVLTDTKEKRKVLPANREAIPDLTILDYRFVENLPPKLVAGTGMDALTHAIEGALAPWRNDFSDAMCEKAIELIFDNLEKSYNGDKEARAKMHHAATMAGMGFGNSQVGPVHSLGHAFGAYFKVHHGICVAVFLPYVLQFYLNDEGSRAMMDYLAGRVGLESGESMVEKVMDLMKKIEAPTKVSDIVGEKEYFGAIEDIWSHAINDACMITSPRCPDTEQTRKLLEYAFYGKRVDF</sequence>
<dbReference type="InterPro" id="IPR039697">
    <property type="entry name" value="Alcohol_dehydrogenase_Fe"/>
</dbReference>
<dbReference type="SUPFAM" id="SSF56796">
    <property type="entry name" value="Dehydroquinate synthase-like"/>
    <property type="match status" value="1"/>
</dbReference>
<evidence type="ECO:0000259" key="3">
    <source>
        <dbReference type="Pfam" id="PF25137"/>
    </source>
</evidence>
<dbReference type="FunFam" id="3.40.50.1970:FF:000003">
    <property type="entry name" value="Alcohol dehydrogenase, iron-containing"/>
    <property type="match status" value="1"/>
</dbReference>
<dbReference type="Gene3D" id="1.20.1090.10">
    <property type="entry name" value="Dehydroquinate synthase-like - alpha domain"/>
    <property type="match status" value="1"/>
</dbReference>
<feature type="domain" description="Fe-containing alcohol dehydrogenase-like C-terminal" evidence="3">
    <location>
        <begin position="199"/>
        <end position="387"/>
    </location>
</feature>
<feature type="domain" description="Alcohol dehydrogenase iron-type/glycerol dehydrogenase GldA" evidence="2">
    <location>
        <begin position="23"/>
        <end position="186"/>
    </location>
</feature>